<reference evidence="1 2" key="1">
    <citation type="submission" date="2019-11" db="EMBL/GenBank/DDBJ databases">
        <title>Comparative genomics of hydrocarbon-degrading Desulfosarcina strains.</title>
        <authorList>
            <person name="Watanabe M."/>
            <person name="Kojima H."/>
            <person name="Fukui M."/>
        </authorList>
    </citation>
    <scope>NUCLEOTIDE SEQUENCE [LARGE SCALE GENOMIC DNA]</scope>
    <source>
        <strain evidence="1 2">PP31</strain>
    </source>
</reference>
<evidence type="ECO:0000313" key="2">
    <source>
        <dbReference type="Proteomes" id="UP000427769"/>
    </source>
</evidence>
<dbReference type="AlphaFoldDB" id="A0A5K7ZD96"/>
<sequence>MLRLGAMPDKASEMDLDHIFISRLKLLIVMARTYLRKYPLGAVRKSAIVKNADYIAAESIDLEELIPIRNEQPAKDGMNFDHVFYQRVKLLASMANAIGNDRPMGEHREAALRDNLEMISDSLKFNSGVKKVAFLKVA</sequence>
<proteinExistence type="predicted"/>
<evidence type="ECO:0000313" key="1">
    <source>
        <dbReference type="EMBL" id="BBO78745.1"/>
    </source>
</evidence>
<gene>
    <name evidence="1" type="ORF">DSCW_61620</name>
</gene>
<organism evidence="1 2">
    <name type="scientific">Desulfosarcina widdelii</name>
    <dbReference type="NCBI Taxonomy" id="947919"/>
    <lineage>
        <taxon>Bacteria</taxon>
        <taxon>Pseudomonadati</taxon>
        <taxon>Thermodesulfobacteriota</taxon>
        <taxon>Desulfobacteria</taxon>
        <taxon>Desulfobacterales</taxon>
        <taxon>Desulfosarcinaceae</taxon>
        <taxon>Desulfosarcina</taxon>
    </lineage>
</organism>
<protein>
    <submittedName>
        <fullName evidence="1">Uncharacterized protein</fullName>
    </submittedName>
</protein>
<dbReference type="EMBL" id="AP021875">
    <property type="protein sequence ID" value="BBO78745.1"/>
    <property type="molecule type" value="Genomic_DNA"/>
</dbReference>
<name>A0A5K7ZD96_9BACT</name>
<dbReference type="Proteomes" id="UP000427769">
    <property type="component" value="Chromosome"/>
</dbReference>
<dbReference type="KEGG" id="dwd:DSCW_61620"/>
<accession>A0A5K7ZD96</accession>
<keyword evidence="2" id="KW-1185">Reference proteome</keyword>